<feature type="region of interest" description="Disordered" evidence="2">
    <location>
        <begin position="189"/>
        <end position="224"/>
    </location>
</feature>
<feature type="coiled-coil region" evidence="1">
    <location>
        <begin position="121"/>
        <end position="148"/>
    </location>
</feature>
<evidence type="ECO:0000313" key="4">
    <source>
        <dbReference type="Proteomes" id="UP000295293"/>
    </source>
</evidence>
<name>A0A4R6YMB6_9GAMM</name>
<dbReference type="AlphaFoldDB" id="A0A4R6YMB6"/>
<proteinExistence type="predicted"/>
<sequence>MAPPAKAGAAMGGMAKMENEMAMPKPGMNSASSMPKPAASTGMGMMQMMESMHPKMGDGGMMGMGAMGGMNSPAAMATPSALPGFPGQSHVYHIGATDFFLDHPQHIALTTQQQQTLAQQKQQSLLKQSELQKQIDAAEQELWQLTGADQPQIADIEKKARQIERLRGDQRVAFIRAVGDAGKVLTDEQRKQLTGLAPAASMADPASMPMQDDNMPKPDSMGDM</sequence>
<protein>
    <recommendedName>
        <fullName evidence="5">Spy/CpxP family protein refolding chaperone</fullName>
    </recommendedName>
</protein>
<keyword evidence="4" id="KW-1185">Reference proteome</keyword>
<dbReference type="Gene3D" id="1.20.120.1490">
    <property type="match status" value="1"/>
</dbReference>
<keyword evidence="1" id="KW-0175">Coiled coil</keyword>
<accession>A0A4R6YMB6</accession>
<evidence type="ECO:0000256" key="1">
    <source>
        <dbReference type="SAM" id="Coils"/>
    </source>
</evidence>
<organism evidence="3 4">
    <name type="scientific">Tahibacter aquaticus</name>
    <dbReference type="NCBI Taxonomy" id="520092"/>
    <lineage>
        <taxon>Bacteria</taxon>
        <taxon>Pseudomonadati</taxon>
        <taxon>Pseudomonadota</taxon>
        <taxon>Gammaproteobacteria</taxon>
        <taxon>Lysobacterales</taxon>
        <taxon>Rhodanobacteraceae</taxon>
        <taxon>Tahibacter</taxon>
    </lineage>
</organism>
<evidence type="ECO:0008006" key="5">
    <source>
        <dbReference type="Google" id="ProtNLM"/>
    </source>
</evidence>
<evidence type="ECO:0000313" key="3">
    <source>
        <dbReference type="EMBL" id="TDR38354.1"/>
    </source>
</evidence>
<comment type="caution">
    <text evidence="3">The sequence shown here is derived from an EMBL/GenBank/DDBJ whole genome shotgun (WGS) entry which is preliminary data.</text>
</comment>
<feature type="compositionally biased region" description="Low complexity" evidence="2">
    <location>
        <begin position="197"/>
        <end position="210"/>
    </location>
</feature>
<gene>
    <name evidence="3" type="ORF">DFR29_12126</name>
</gene>
<dbReference type="EMBL" id="SNZH01000021">
    <property type="protein sequence ID" value="TDR38354.1"/>
    <property type="molecule type" value="Genomic_DNA"/>
</dbReference>
<evidence type="ECO:0000256" key="2">
    <source>
        <dbReference type="SAM" id="MobiDB-lite"/>
    </source>
</evidence>
<dbReference type="Proteomes" id="UP000295293">
    <property type="component" value="Unassembled WGS sequence"/>
</dbReference>
<reference evidence="3 4" key="1">
    <citation type="submission" date="2019-03" db="EMBL/GenBank/DDBJ databases">
        <title>Genomic Encyclopedia of Type Strains, Phase IV (KMG-IV): sequencing the most valuable type-strain genomes for metagenomic binning, comparative biology and taxonomic classification.</title>
        <authorList>
            <person name="Goeker M."/>
        </authorList>
    </citation>
    <scope>NUCLEOTIDE SEQUENCE [LARGE SCALE GENOMIC DNA]</scope>
    <source>
        <strain evidence="3 4">DSM 21667</strain>
    </source>
</reference>